<evidence type="ECO:0000256" key="8">
    <source>
        <dbReference type="ARBA" id="ARBA00022723"/>
    </source>
</evidence>
<feature type="region of interest" description="Disordered" evidence="25">
    <location>
        <begin position="2581"/>
        <end position="2620"/>
    </location>
</feature>
<dbReference type="EMBL" id="AFYH01189253">
    <property type="status" value="NOT_ANNOTATED_CDS"/>
    <property type="molecule type" value="Genomic_DNA"/>
</dbReference>
<evidence type="ECO:0000259" key="27">
    <source>
        <dbReference type="PROSITE" id="PS50196"/>
    </source>
</evidence>
<keyword evidence="16" id="KW-0653">Protein transport</keyword>
<keyword evidence="11" id="KW-0833">Ubl conjugation pathway</keyword>
<evidence type="ECO:0000256" key="1">
    <source>
        <dbReference type="ARBA" id="ARBA00004126"/>
    </source>
</evidence>
<feature type="domain" description="RanBD1" evidence="27">
    <location>
        <begin position="2049"/>
        <end position="2185"/>
    </location>
</feature>
<dbReference type="GO" id="GO:0003723">
    <property type="term" value="F:RNA binding"/>
    <property type="evidence" value="ECO:0007669"/>
    <property type="project" value="UniProtKB-KW"/>
</dbReference>
<evidence type="ECO:0000256" key="9">
    <source>
        <dbReference type="ARBA" id="ARBA00022737"/>
    </source>
</evidence>
<feature type="compositionally biased region" description="Basic and acidic residues" evidence="25">
    <location>
        <begin position="1160"/>
        <end position="1175"/>
    </location>
</feature>
<keyword evidence="10 24" id="KW-0863">Zinc-finger</keyword>
<dbReference type="GO" id="GO:0005737">
    <property type="term" value="C:cytoplasm"/>
    <property type="evidence" value="ECO:0007669"/>
    <property type="project" value="TreeGrafter"/>
</dbReference>
<dbReference type="STRING" id="7897.ENSLACP00000011053"/>
<keyword evidence="14" id="KW-0832">Ubl conjugation</keyword>
<dbReference type="Gene3D" id="2.40.100.10">
    <property type="entry name" value="Cyclophilin-like"/>
    <property type="match status" value="1"/>
</dbReference>
<keyword evidence="19" id="KW-1015">Disulfide bond</keyword>
<feature type="compositionally biased region" description="Polar residues" evidence="25">
    <location>
        <begin position="2611"/>
        <end position="2620"/>
    </location>
</feature>
<feature type="region of interest" description="Disordered" evidence="25">
    <location>
        <begin position="1155"/>
        <end position="1187"/>
    </location>
</feature>
<dbReference type="GO" id="GO:0051028">
    <property type="term" value="P:mRNA transport"/>
    <property type="evidence" value="ECO:0007669"/>
    <property type="project" value="UniProtKB-KW"/>
</dbReference>
<dbReference type="Pfam" id="PF00638">
    <property type="entry name" value="Ran_BP1"/>
    <property type="match status" value="4"/>
</dbReference>
<dbReference type="EMBL" id="AFYH01189257">
    <property type="status" value="NOT_ANNOTATED_CDS"/>
    <property type="molecule type" value="Genomic_DNA"/>
</dbReference>
<dbReference type="PROSITE" id="PS01358">
    <property type="entry name" value="ZF_RANBP2_1"/>
    <property type="match status" value="7"/>
</dbReference>
<dbReference type="Pfam" id="PF00160">
    <property type="entry name" value="Pro_isomerase"/>
    <property type="match status" value="1"/>
</dbReference>
<protein>
    <recommendedName>
        <fullName evidence="22">E3 SUMO-protein ligase RanBP2</fullName>
    </recommendedName>
    <alternativeName>
        <fullName evidence="23">Ran-binding protein 2</fullName>
    </alternativeName>
</protein>
<keyword evidence="8" id="KW-0479">Metal-binding</keyword>
<dbReference type="EMBL" id="AFYH01189250">
    <property type="status" value="NOT_ANNOTATED_CDS"/>
    <property type="molecule type" value="Genomic_DNA"/>
</dbReference>
<dbReference type="SUPFAM" id="SSF50729">
    <property type="entry name" value="PH domain-like"/>
    <property type="match status" value="4"/>
</dbReference>
<feature type="domain" description="RanBD1" evidence="27">
    <location>
        <begin position="1183"/>
        <end position="1319"/>
    </location>
</feature>
<name>H3AN32_LATCH</name>
<dbReference type="SMART" id="SM00547">
    <property type="entry name" value="ZnF_RBZ"/>
    <property type="match status" value="7"/>
</dbReference>
<evidence type="ECO:0000256" key="23">
    <source>
        <dbReference type="ARBA" id="ARBA00081161"/>
    </source>
</evidence>
<dbReference type="Pfam" id="PF12185">
    <property type="entry name" value="IR1-M"/>
    <property type="match status" value="2"/>
</dbReference>
<dbReference type="Gene3D" id="4.10.1060.10">
    <property type="entry name" value="Zinc finger, RanBP2-type"/>
    <property type="match status" value="7"/>
</dbReference>
<feature type="domain" description="RanBP2-type" evidence="28">
    <location>
        <begin position="1355"/>
        <end position="1384"/>
    </location>
</feature>
<dbReference type="InterPro" id="IPR002130">
    <property type="entry name" value="Cyclophilin-type_PPIase_dom"/>
</dbReference>
<dbReference type="InterPro" id="IPR045255">
    <property type="entry name" value="RanBP1-like"/>
</dbReference>
<dbReference type="PROSITE" id="PS50199">
    <property type="entry name" value="ZF_RANBP2_2"/>
    <property type="match status" value="7"/>
</dbReference>
<keyword evidence="17" id="KW-0906">Nuclear pore complex</keyword>
<dbReference type="GO" id="GO:0031965">
    <property type="term" value="C:nuclear membrane"/>
    <property type="evidence" value="ECO:0007669"/>
    <property type="project" value="UniProtKB-SubCell"/>
</dbReference>
<evidence type="ECO:0000256" key="10">
    <source>
        <dbReference type="ARBA" id="ARBA00022771"/>
    </source>
</evidence>
<evidence type="ECO:0000256" key="20">
    <source>
        <dbReference type="ARBA" id="ARBA00023242"/>
    </source>
</evidence>
<dbReference type="Bgee" id="ENSLACG00000009728">
    <property type="expression patterns" value="Expressed in post-anal tail muscle and 5 other cell types or tissues"/>
</dbReference>
<feature type="domain" description="RanBP2-type" evidence="28">
    <location>
        <begin position="1490"/>
        <end position="1519"/>
    </location>
</feature>
<dbReference type="InterPro" id="IPR011990">
    <property type="entry name" value="TPR-like_helical_dom_sf"/>
</dbReference>
<keyword evidence="15" id="KW-0694">RNA-binding</keyword>
<dbReference type="GO" id="GO:0005643">
    <property type="term" value="C:nuclear pore"/>
    <property type="evidence" value="ECO:0007669"/>
    <property type="project" value="UniProtKB-SubCell"/>
</dbReference>
<dbReference type="EMBL" id="AFYH01189258">
    <property type="status" value="NOT_ANNOTATED_CDS"/>
    <property type="molecule type" value="Genomic_DNA"/>
</dbReference>
<dbReference type="FunFam" id="2.30.29.30:FF:000018">
    <property type="entry name" value="E3 SUMO-protein ligase RanBP2"/>
    <property type="match status" value="4"/>
</dbReference>
<dbReference type="CDD" id="cd13177">
    <property type="entry name" value="RanBD2_RanBP2-like"/>
    <property type="match status" value="1"/>
</dbReference>
<dbReference type="SUPFAM" id="SSF90209">
    <property type="entry name" value="Ran binding protein zinc finger-like"/>
    <property type="match status" value="7"/>
</dbReference>
<dbReference type="FunFam" id="2.40.100.10:FF:000020">
    <property type="entry name" value="E3 SUMO-protein ligase RanBP2"/>
    <property type="match status" value="1"/>
</dbReference>
<keyword evidence="20" id="KW-0539">Nucleus</keyword>
<dbReference type="GO" id="GO:0006607">
    <property type="term" value="P:NLS-bearing protein import into nucleus"/>
    <property type="evidence" value="ECO:0007669"/>
    <property type="project" value="TreeGrafter"/>
</dbReference>
<evidence type="ECO:0000256" key="11">
    <source>
        <dbReference type="ARBA" id="ARBA00022786"/>
    </source>
</evidence>
<dbReference type="eggNOG" id="KOG0865">
    <property type="taxonomic scope" value="Eukaryota"/>
</dbReference>
<dbReference type="InParanoid" id="H3AN32"/>
<feature type="compositionally biased region" description="Acidic residues" evidence="25">
    <location>
        <begin position="2327"/>
        <end position="2339"/>
    </location>
</feature>
<dbReference type="Ensembl" id="ENSLACT00000011136.1">
    <property type="protein sequence ID" value="ENSLACP00000011053.1"/>
    <property type="gene ID" value="ENSLACG00000009728.1"/>
</dbReference>
<feature type="domain" description="RanBD1" evidence="27">
    <location>
        <begin position="2343"/>
        <end position="2479"/>
    </location>
</feature>
<keyword evidence="4" id="KW-0813">Transport</keyword>
<keyword evidence="17" id="KW-0811">Translocation</keyword>
<keyword evidence="13" id="KW-0862">Zinc</keyword>
<dbReference type="FunFam" id="4.10.1060.10:FF:000003">
    <property type="entry name" value="E3 SUMO-protein ligase RanBP2"/>
    <property type="match status" value="6"/>
</dbReference>
<dbReference type="PANTHER" id="PTHR23138:SF87">
    <property type="entry name" value="E3 SUMO-PROTEIN LIGASE RANBP2"/>
    <property type="match status" value="1"/>
</dbReference>
<reference evidence="29" key="3">
    <citation type="submission" date="2025-09" db="UniProtKB">
        <authorList>
            <consortium name="Ensembl"/>
        </authorList>
    </citation>
    <scope>IDENTIFICATION</scope>
</reference>
<feature type="domain" description="RanBD1" evidence="27">
    <location>
        <begin position="2936"/>
        <end position="3070"/>
    </location>
</feature>
<evidence type="ECO:0000256" key="18">
    <source>
        <dbReference type="ARBA" id="ARBA00023136"/>
    </source>
</evidence>
<dbReference type="CDD" id="cd13176">
    <property type="entry name" value="RanBD_RanBP2-like"/>
    <property type="match status" value="1"/>
</dbReference>
<feature type="domain" description="RanBP2-type" evidence="28">
    <location>
        <begin position="1424"/>
        <end position="1453"/>
    </location>
</feature>
<dbReference type="InterPro" id="IPR000156">
    <property type="entry name" value="Ran_bind_dom"/>
</dbReference>
<evidence type="ECO:0000259" key="26">
    <source>
        <dbReference type="PROSITE" id="PS50072"/>
    </source>
</evidence>
<dbReference type="EMBL" id="AFYH01189256">
    <property type="status" value="NOT_ANNOTATED_CDS"/>
    <property type="molecule type" value="Genomic_DNA"/>
</dbReference>
<evidence type="ECO:0000256" key="24">
    <source>
        <dbReference type="PROSITE-ProRule" id="PRU00322"/>
    </source>
</evidence>
<evidence type="ECO:0000259" key="28">
    <source>
        <dbReference type="PROSITE" id="PS50199"/>
    </source>
</evidence>
<dbReference type="GO" id="GO:0003755">
    <property type="term" value="F:peptidyl-prolyl cis-trans isomerase activity"/>
    <property type="evidence" value="ECO:0007669"/>
    <property type="project" value="InterPro"/>
</dbReference>
<evidence type="ECO:0000256" key="13">
    <source>
        <dbReference type="ARBA" id="ARBA00022833"/>
    </source>
</evidence>
<dbReference type="Proteomes" id="UP000008672">
    <property type="component" value="Unassembled WGS sequence"/>
</dbReference>
<dbReference type="SMART" id="SM00160">
    <property type="entry name" value="RanBD"/>
    <property type="match status" value="4"/>
</dbReference>
<dbReference type="InterPro" id="IPR001876">
    <property type="entry name" value="Znf_RanBP2"/>
</dbReference>
<evidence type="ECO:0000256" key="4">
    <source>
        <dbReference type="ARBA" id="ARBA00022448"/>
    </source>
</evidence>
<evidence type="ECO:0000256" key="16">
    <source>
        <dbReference type="ARBA" id="ARBA00022927"/>
    </source>
</evidence>
<evidence type="ECO:0000313" key="30">
    <source>
        <dbReference type="Proteomes" id="UP000008672"/>
    </source>
</evidence>
<feature type="domain" description="RanBP2-type" evidence="28">
    <location>
        <begin position="1750"/>
        <end position="1779"/>
    </location>
</feature>
<keyword evidence="9" id="KW-0677">Repeat</keyword>
<feature type="domain" description="PPIase cyclophilin-type" evidence="26">
    <location>
        <begin position="3091"/>
        <end position="3250"/>
    </location>
</feature>
<dbReference type="InterPro" id="IPR029000">
    <property type="entry name" value="Cyclophilin-like_dom_sf"/>
</dbReference>
<keyword evidence="6" id="KW-0597">Phosphoprotein</keyword>
<dbReference type="EMBL" id="AFYH01189255">
    <property type="status" value="NOT_ANNOTATED_CDS"/>
    <property type="molecule type" value="Genomic_DNA"/>
</dbReference>
<proteinExistence type="inferred from homology"/>
<evidence type="ECO:0000256" key="12">
    <source>
        <dbReference type="ARBA" id="ARBA00022816"/>
    </source>
</evidence>
<dbReference type="PANTHER" id="PTHR23138">
    <property type="entry name" value="RAN BINDING PROTEIN"/>
    <property type="match status" value="1"/>
</dbReference>
<dbReference type="GO" id="GO:0016740">
    <property type="term" value="F:transferase activity"/>
    <property type="evidence" value="ECO:0007669"/>
    <property type="project" value="UniProtKB-KW"/>
</dbReference>
<accession>H3AN32</accession>
<keyword evidence="30" id="KW-1185">Reference proteome</keyword>
<evidence type="ECO:0000256" key="3">
    <source>
        <dbReference type="ARBA" id="ARBA00004718"/>
    </source>
</evidence>
<dbReference type="EMBL" id="AFYH01189254">
    <property type="status" value="NOT_ANNOTATED_CDS"/>
    <property type="molecule type" value="Genomic_DNA"/>
</dbReference>
<feature type="domain" description="RanBP2-type" evidence="28">
    <location>
        <begin position="1684"/>
        <end position="1713"/>
    </location>
</feature>
<feature type="compositionally biased region" description="Low complexity" evidence="25">
    <location>
        <begin position="794"/>
        <end position="805"/>
    </location>
</feature>
<dbReference type="eggNOG" id="KOG0864">
    <property type="taxonomic scope" value="Eukaryota"/>
</dbReference>
<dbReference type="SUPFAM" id="SSF50891">
    <property type="entry name" value="Cyclophilin-like"/>
    <property type="match status" value="1"/>
</dbReference>
<evidence type="ECO:0000256" key="5">
    <source>
        <dbReference type="ARBA" id="ARBA00022499"/>
    </source>
</evidence>
<evidence type="ECO:0000256" key="7">
    <source>
        <dbReference type="ARBA" id="ARBA00022679"/>
    </source>
</evidence>
<evidence type="ECO:0000256" key="19">
    <source>
        <dbReference type="ARBA" id="ARBA00023157"/>
    </source>
</evidence>
<dbReference type="InterPro" id="IPR036443">
    <property type="entry name" value="Znf_RanBP2_sf"/>
</dbReference>
<dbReference type="PRINTS" id="PR00153">
    <property type="entry name" value="CSAPPISMRASE"/>
</dbReference>
<feature type="region of interest" description="Disordered" evidence="25">
    <location>
        <begin position="786"/>
        <end position="805"/>
    </location>
</feature>
<dbReference type="FunCoup" id="H3AN32">
    <property type="interactions" value="3975"/>
</dbReference>
<reference evidence="29" key="2">
    <citation type="submission" date="2025-08" db="UniProtKB">
        <authorList>
            <consortium name="Ensembl"/>
        </authorList>
    </citation>
    <scope>IDENTIFICATION</scope>
</reference>
<dbReference type="Gene3D" id="1.25.40.10">
    <property type="entry name" value="Tetratricopeptide repeat domain"/>
    <property type="match status" value="1"/>
</dbReference>
<evidence type="ECO:0000256" key="22">
    <source>
        <dbReference type="ARBA" id="ARBA00070141"/>
    </source>
</evidence>
<comment type="pathway">
    <text evidence="3">Protein modification; protein sumoylation.</text>
</comment>
<comment type="subcellular location">
    <subcellularLocation>
        <location evidence="1">Nucleus membrane</location>
    </subcellularLocation>
    <subcellularLocation>
        <location evidence="2">Nucleus</location>
        <location evidence="2">Nuclear pore complex</location>
    </subcellularLocation>
</comment>
<dbReference type="GO" id="GO:0008270">
    <property type="term" value="F:zinc ion binding"/>
    <property type="evidence" value="ECO:0007669"/>
    <property type="project" value="UniProtKB-KW"/>
</dbReference>
<keyword evidence="12" id="KW-0509">mRNA transport</keyword>
<organism evidence="29 30">
    <name type="scientific">Latimeria chalumnae</name>
    <name type="common">Coelacanth</name>
    <dbReference type="NCBI Taxonomy" id="7897"/>
    <lineage>
        <taxon>Eukaryota</taxon>
        <taxon>Metazoa</taxon>
        <taxon>Chordata</taxon>
        <taxon>Craniata</taxon>
        <taxon>Vertebrata</taxon>
        <taxon>Euteleostomi</taxon>
        <taxon>Coelacanthiformes</taxon>
        <taxon>Coelacanthidae</taxon>
        <taxon>Latimeria</taxon>
    </lineage>
</organism>
<feature type="region of interest" description="Disordered" evidence="25">
    <location>
        <begin position="2308"/>
        <end position="2340"/>
    </location>
</feature>
<feature type="domain" description="RanBP2-type" evidence="28">
    <location>
        <begin position="1557"/>
        <end position="1586"/>
    </location>
</feature>
<evidence type="ECO:0000256" key="14">
    <source>
        <dbReference type="ARBA" id="ARBA00022843"/>
    </source>
</evidence>
<evidence type="ECO:0000256" key="6">
    <source>
        <dbReference type="ARBA" id="ARBA00022553"/>
    </source>
</evidence>
<keyword evidence="5" id="KW-1017">Isopeptide bond</keyword>
<feature type="compositionally biased region" description="Low complexity" evidence="25">
    <location>
        <begin position="2308"/>
        <end position="2317"/>
    </location>
</feature>
<evidence type="ECO:0000256" key="21">
    <source>
        <dbReference type="ARBA" id="ARBA00061164"/>
    </source>
</evidence>
<evidence type="ECO:0000313" key="29">
    <source>
        <dbReference type="Ensembl" id="ENSLACP00000011053.1"/>
    </source>
</evidence>
<dbReference type="PROSITE" id="PS50072">
    <property type="entry name" value="CSA_PPIASE_2"/>
    <property type="match status" value="1"/>
</dbReference>
<dbReference type="InterPro" id="IPR011993">
    <property type="entry name" value="PH-like_dom_sf"/>
</dbReference>
<keyword evidence="18" id="KW-0472">Membrane</keyword>
<evidence type="ECO:0000256" key="2">
    <source>
        <dbReference type="ARBA" id="ARBA00004567"/>
    </source>
</evidence>
<evidence type="ECO:0000256" key="17">
    <source>
        <dbReference type="ARBA" id="ARBA00023132"/>
    </source>
</evidence>
<comment type="similarity">
    <text evidence="21">Belongs to the RanBP2 E3 ligase family.</text>
</comment>
<dbReference type="Pfam" id="PF00641">
    <property type="entry name" value="Zn_ribbon_RanBP"/>
    <property type="match status" value="7"/>
</dbReference>
<evidence type="ECO:0000256" key="15">
    <source>
        <dbReference type="ARBA" id="ARBA00022884"/>
    </source>
</evidence>
<dbReference type="HOGENOM" id="CLU_000378_1_0_1"/>
<dbReference type="GeneTree" id="ENSGT00940000154389"/>
<dbReference type="EMBL" id="AFYH01189252">
    <property type="status" value="NOT_ANNOTATED_CDS"/>
    <property type="molecule type" value="Genomic_DNA"/>
</dbReference>
<sequence length="3251" mass="361922">MRRSKAEVERYVASVHSSSPSARESVMAHTVYRAAVLGFEFKYKAAAPGIFCTYLNLNLRTAALYIHLDLLYVLYRGQDLCCVCVKRSIELNPAQKDLVLKVAELLCSKNVTDGRTEYWVERAAKHFPSSPAIYRLKETLLNAKGQVGWNQLFDLIQSELHARPDDVYVNIRLVDLYLSDKRLEEAVHHCLNIQKKGTLRTSLEWHSCVLKTLKNWTDSLNYKSKILSLFYDGSNLTISLQYENLSMLFLKVLWCTIRSDQQFIFSFDRALHSVKSSVTGTVDELSTVFLEMRGHLYMHAGTLLLKMAEENEVQWRAVVDVATLCYLIAFQVPRPKTQSIKGDETNQELLNWLACDRLSQSGHMLLNISHGKEDFFKEIVETFANKSGQEALFYALFGNQVSMQKSFLGNDDVRNVGVQPPNLTDLAKWDDDAIRLHNGNLQYLTWLGLQWYLMDLTPSVRNWLKQLFPRLPQETSRLDTNAPESICILDLEVFLLGVVFTSHVQLKEKSNLHCTSHQPQCLPLPISKLLCIEKQRSWWDALFNLIHKKALLGTSAKLRILVQHELSVLRSLEKHGLQPALLIHWARSLHRTGIGLNSFYDQKEYLGRSAYYWKKVLPVLENVKKRESIPEPIDPLFIHFHSKDIQVTEVKTYEEAAQITFAMLDVVDGKIDDAVLAFEALKNVAAYWNLALIFRRKAEEFENADEMSSVEQEEYKRCLQKCRLYLKKIINQSDDTAEIKDKLPVAVDAVREMMDSVAQELGEYNEVGEADAGKNEMVTSSDPVITSEIKHSTPSPSKNFSSPNKSYKFSPKIPSRWAEDQKSLLELLCHHVEALKVNFNTVEISISAVTIPHVRYHPKNSSRTFQEDVYQRLHTVNLYVFSVATTGPSVYYNQSPAYNSQYLLRTAANVTPTKGPVYGMNRLTPQQHIYGYQQQTHTPPLQPSSTCMYSQDVYGAPLRFESPATGLLSPYSEDYYNHGVPPASTNPPLPEPGYFTKPTGPQAPKPAETKIDFGNFNFGQKTQNEAPKTTSLTSTTPSAPVTTFKFNSNFKSNDGDFTFSSPQNKTQTPSAFSSGDSLLGLLTSDKPLKNEGIAGQKASIPEHTRDQGGVFKFGSSTGANLSFADLASQNQNKTSFFGKRDQSFAFTGAGKPVFGSSGIEQEHKEGQSDGDSTHGEDEDDGLHFEPVVPLPDKIEVKTGEEDEKELYCNRAKLYRFDAESKEWKERGIGNVKILRHPVTGKTRLLMRRDQVLKICANHYITLDMKLKPNSGSDKSWVWHAMDYADEVPKSEHFAIRFKTADEATHFKSVFEEVQNTVTEMGENVGSSKENAKSDMVQSSKPTFEGLGFGFQFAKKEGEWDCSECLLHNIASASACAACQNPNPNNKGAVSTSLLPTLSAFKFGFSSDAAKTTVLGGFGALLPTKECQWECTVCSVKNELTVPTCVACQAPNPAGKTSSVAPDHPPTFKFGTSSDTIKAVPEGFGALFIKKENQWECTACLVRNEPTFSKCVACQTPNSASKTASVTPDDHPATFKFGTSSDTTKIMQEGFGAQFTKKDGQWDCAVCLVRNDPTLTKCVACQAPNPASKTISVVPDHPPATFKFGTSSDTVKTVQGGFGAQFIKKEGQWDHTACLVRNEPTVPTSVASQKTTTVTTDHTPTFRFGTSSVTTKTVQDGFGAQFTKKEGQWDCDVCLVRNEPTVSRCVSCQTPNPASKTTTFTPDYPPSTFMFVTSNKTKTVQDEFGGQFAKKEGQWDCDICLVRNEDTAIKCVSCQNANPNSKSTAAVSTAQPLGFRFGVGNEANKISQQSELATLFTKKEGNWDCNVCLVRNEGSALNCANCQSPSSPSKPSTGRSATHTSNAFSFGIESITQKPSAEDSGAGFKLNLSMSGFKFGQTDEKGTTSSFKFQMPPSQSETKITSGGFIFSMPVSSSGGFLFGTQESSDDPNDRGDHPKEGSAALLLKNFAGQQNSEVGIFGQRAHTFTFADLAKSSSVEGFHFGKKDPNFKGFSRAGEQLFLSQQTNAVQKANASGDHEEDMYKTEENDNIHFEPVVQMPEKIDLITGEEDEEMLYSQRVKLYRFDAETSQWKERGVGSLKILRNKVNGRLRILMRREQVLKVCANHWINTTMNLKPLSGSDRAWMWLANDFSDGDAKLEQLAAKFKTPELAEEYKQKFEECQRLLLDIPPQTPHKLIDNGKTAQIIERAEEMKSDLTVLKTFLTDGRKPQDENSKISVSSISNSGVVIKPHGESTGPTLEWDDYDLHEEALDDSAGSSVYVSPSASTHVRKNLFRFGESTAGFSFSFKPVLSPSKSPSKANQSRVSVGTDEDSEVGQEEERDGQYFEPVVPLPDLVDVSTGEENEQVVFSHRAKLYRYDKDTGQWKERGIGDIKILQNYDTKLVRIVMRRDQVLKVCANHWISPEMKLEPMTGTERAWVWSSYDFADGTGKVEQLAVRFKLQDVANSFKEIFDEAKQAQSKDNLITPLSSRDNTPRESPCGKVAVAVLEETTKERTDIKEDDAASVTTLFNIDTSAVSETPTKAVVSPPKFVFGSESMKSIFGSAKSSPFTFGNTSTTKTMFGFSFTTPTKNRETREISQTPSTAKNGLDFNQEATSKGISSSNCETLKGAADSFSASKTETPSRTYTFKIPEKDKYKSSGKEETESDEVEIVFELIPTPEQRSLAKKLLLPPTFFCYKNRPGYISDDEPEVKDEDYETAVKKLNGILYADDLKAQKPKDYIEAAKGDDRECVIVWEKKPTPEEAAKAENLKLPPTFFCGVSSDTEDDKYNQEDFETEVRKVKESQDNQGEEATISTDDCNGVRAEQATAAGNSSAAVIEKPWTSSVSHDKPIDLSTKKEATPGSNIKVTESGCLAFGFGSKSELSFADLAVKSDGDFAFGKKDVNFSWANAGAAVFGSQSVNNDGSDDEIVPNKEIHFEPIVSLPEVEVKSGEEDEEILFKERAKLYRWDRDLSQWKERGVGEIKILFHTQKKCYRILMRRDQVLKVCANHIITNAMELKLMSASSAYIWTATDYADGESKIEQFAVKFKTFELAESFKKKFEECQKTMSQGEVEQISKAMEFSKETNAVVYFDASADGETLGRITMELFSDIVPRTAENFRVLCTGEAGFGFKKSIFHRVIPESYKFSFQGGDITQHNGTGGKSIYGKNFEDENFDVKHTGPGLLSMANQGRDTNSSQFFITLKKLEHLDFKHVVFGFVKEGMDVVKKIEALGSKNGATSKRIEIADCGQL</sequence>
<dbReference type="GO" id="GO:0005096">
    <property type="term" value="F:GTPase activator activity"/>
    <property type="evidence" value="ECO:0007669"/>
    <property type="project" value="TreeGrafter"/>
</dbReference>
<dbReference type="OMA" id="RCIGNHG"/>
<dbReference type="Gene3D" id="2.30.29.30">
    <property type="entry name" value="Pleckstrin-homology domain (PH domain)/Phosphotyrosine-binding domain (PTB)"/>
    <property type="match status" value="4"/>
</dbReference>
<reference evidence="30" key="1">
    <citation type="submission" date="2011-08" db="EMBL/GenBank/DDBJ databases">
        <title>The draft genome of Latimeria chalumnae.</title>
        <authorList>
            <person name="Di Palma F."/>
            <person name="Alfoldi J."/>
            <person name="Johnson J."/>
            <person name="Berlin A."/>
            <person name="Gnerre S."/>
            <person name="Jaffe D."/>
            <person name="MacCallum I."/>
            <person name="Young S."/>
            <person name="Walker B.J."/>
            <person name="Lander E."/>
            <person name="Lindblad-Toh K."/>
        </authorList>
    </citation>
    <scope>NUCLEOTIDE SEQUENCE [LARGE SCALE GENOMIC DNA]</scope>
    <source>
        <strain evidence="30">Wild caught</strain>
    </source>
</reference>
<dbReference type="EMBL" id="AFYH01189251">
    <property type="status" value="NOT_ANNOTATED_CDS"/>
    <property type="molecule type" value="Genomic_DNA"/>
</dbReference>
<dbReference type="InterPro" id="IPR022011">
    <property type="entry name" value="IR1-M"/>
</dbReference>
<dbReference type="EMBL" id="AFYH01189259">
    <property type="status" value="NOT_ANNOTATED_CDS"/>
    <property type="molecule type" value="Genomic_DNA"/>
</dbReference>
<evidence type="ECO:0000256" key="25">
    <source>
        <dbReference type="SAM" id="MobiDB-lite"/>
    </source>
</evidence>
<feature type="domain" description="RanBP2-type" evidence="28">
    <location>
        <begin position="1818"/>
        <end position="1847"/>
    </location>
</feature>
<dbReference type="PROSITE" id="PS50196">
    <property type="entry name" value="RANBD1"/>
    <property type="match status" value="4"/>
</dbReference>
<keyword evidence="7" id="KW-0808">Transferase</keyword>